<dbReference type="Proteomes" id="UP001222770">
    <property type="component" value="Unassembled WGS sequence"/>
</dbReference>
<gene>
    <name evidence="3" type="ORF">POM99_07355</name>
</gene>
<feature type="region of interest" description="Disordered" evidence="1">
    <location>
        <begin position="460"/>
        <end position="485"/>
    </location>
</feature>
<dbReference type="EMBL" id="JAROCY010000005">
    <property type="protein sequence ID" value="MDF8333012.1"/>
    <property type="molecule type" value="Genomic_DNA"/>
</dbReference>
<evidence type="ECO:0000313" key="3">
    <source>
        <dbReference type="EMBL" id="MDF8333012.1"/>
    </source>
</evidence>
<reference evidence="3 4" key="1">
    <citation type="submission" date="2023-03" db="EMBL/GenBank/DDBJ databases">
        <title>Novosphingobium cyanobacteriorum sp. nov., isolated from a eutrophic reservoir during the Microcystis bloom period.</title>
        <authorList>
            <person name="Kang M."/>
            <person name="Le V."/>
            <person name="Ko S.-R."/>
            <person name="Lee S.-A."/>
            <person name="Ahn C.-Y."/>
        </authorList>
    </citation>
    <scope>NUCLEOTIDE SEQUENCE [LARGE SCALE GENOMIC DNA]</scope>
    <source>
        <strain evidence="3 4">HBC54</strain>
    </source>
</reference>
<protein>
    <submittedName>
        <fullName evidence="3">Sorbosone dehydrogenase family protein</fullName>
    </submittedName>
</protein>
<proteinExistence type="predicted"/>
<sequence>MSTKQKFLVFLTMVLVLVGGSLAWIMRGDSAQYTLAETTGPKPKLAEQNPQWWPTIGIAKPVGWAANEAPVAAEGLKVTRFADKLDHPRNVVVLPNGDVLVAETNAPASSAQGGLTGLVAGWLFKSAGAGDPSPNKIVVLRDGNGDGVAEQRFEISNPALNSPFGMVLREGRLYVANNDAVVSWPFTPGQTSLQGAPEKLMDLPAGGQHWVRNLLLSEDGQRLYVTVGSATNIADEGIAKEKGRAAIHEYDFAKKSEREFAGGLRNPNGMDWNPRTGELWTVVNERDMLGSDLVPDYLTNVPLGAQYGWPWAYWKKNIDWRVEEPMPEYMLEYVRKPEYALGAHVAPLGLAFARGGNTMGPRFAGGAFIARHGSWNRKPLSGYDVVFVRFDDRGNVLPAAPAPVLTGFLTADQKAKGRPTWVAFAKDGALLVTDDVGGVIWRVTAPGAVPAVAITQIASRQAPKPDPNAKFSITKDENSVLNKPK</sequence>
<dbReference type="Pfam" id="PF22807">
    <property type="entry name" value="TrAA12"/>
    <property type="match status" value="2"/>
</dbReference>
<dbReference type="PANTHER" id="PTHR33546:SF1">
    <property type="entry name" value="LARGE, MULTIFUNCTIONAL SECRETED PROTEIN"/>
    <property type="match status" value="1"/>
</dbReference>
<evidence type="ECO:0000259" key="2">
    <source>
        <dbReference type="Pfam" id="PF22807"/>
    </source>
</evidence>
<evidence type="ECO:0000256" key="1">
    <source>
        <dbReference type="SAM" id="MobiDB-lite"/>
    </source>
</evidence>
<dbReference type="Gene3D" id="2.120.10.30">
    <property type="entry name" value="TolB, C-terminal domain"/>
    <property type="match status" value="1"/>
</dbReference>
<feature type="domain" description="Pyrroloquinoline quinone-dependent pyranose dehydrogenase beta-propeller" evidence="2">
    <location>
        <begin position="334"/>
        <end position="444"/>
    </location>
</feature>
<evidence type="ECO:0000313" key="4">
    <source>
        <dbReference type="Proteomes" id="UP001222770"/>
    </source>
</evidence>
<dbReference type="InterPro" id="IPR011041">
    <property type="entry name" value="Quinoprot_gluc/sorb_DH_b-prop"/>
</dbReference>
<dbReference type="InterPro" id="IPR054539">
    <property type="entry name" value="Beta-prop_PDH"/>
</dbReference>
<feature type="domain" description="Pyrroloquinoline quinone-dependent pyranose dehydrogenase beta-propeller" evidence="2">
    <location>
        <begin position="147"/>
        <end position="289"/>
    </location>
</feature>
<dbReference type="RefSeq" id="WP_277276268.1">
    <property type="nucleotide sequence ID" value="NZ_JAROCY010000005.1"/>
</dbReference>
<comment type="caution">
    <text evidence="3">The sequence shown here is derived from an EMBL/GenBank/DDBJ whole genome shotgun (WGS) entry which is preliminary data.</text>
</comment>
<dbReference type="InterPro" id="IPR011042">
    <property type="entry name" value="6-blade_b-propeller_TolB-like"/>
</dbReference>
<name>A0ABT6CGR8_9SPHN</name>
<accession>A0ABT6CGR8</accession>
<keyword evidence="4" id="KW-1185">Reference proteome</keyword>
<dbReference type="SUPFAM" id="SSF50952">
    <property type="entry name" value="Soluble quinoprotein glucose dehydrogenase"/>
    <property type="match status" value="1"/>
</dbReference>
<organism evidence="3 4">
    <name type="scientific">Novosphingobium cyanobacteriorum</name>
    <dbReference type="NCBI Taxonomy" id="3024215"/>
    <lineage>
        <taxon>Bacteria</taxon>
        <taxon>Pseudomonadati</taxon>
        <taxon>Pseudomonadota</taxon>
        <taxon>Alphaproteobacteria</taxon>
        <taxon>Sphingomonadales</taxon>
        <taxon>Sphingomonadaceae</taxon>
        <taxon>Novosphingobium</taxon>
    </lineage>
</organism>
<dbReference type="PANTHER" id="PTHR33546">
    <property type="entry name" value="LARGE, MULTIFUNCTIONAL SECRETED PROTEIN-RELATED"/>
    <property type="match status" value="1"/>
</dbReference>